<organism evidence="2 3">
    <name type="scientific">Tilletiopsis washingtonensis</name>
    <dbReference type="NCBI Taxonomy" id="58919"/>
    <lineage>
        <taxon>Eukaryota</taxon>
        <taxon>Fungi</taxon>
        <taxon>Dikarya</taxon>
        <taxon>Basidiomycota</taxon>
        <taxon>Ustilaginomycotina</taxon>
        <taxon>Exobasidiomycetes</taxon>
        <taxon>Entylomatales</taxon>
        <taxon>Entylomatales incertae sedis</taxon>
        <taxon>Tilletiopsis</taxon>
    </lineage>
</organism>
<accession>A0A316Z2N5</accession>
<feature type="compositionally biased region" description="Basic residues" evidence="1">
    <location>
        <begin position="11"/>
        <end position="22"/>
    </location>
</feature>
<dbReference type="Proteomes" id="UP000245946">
    <property type="component" value="Unassembled WGS sequence"/>
</dbReference>
<dbReference type="AlphaFoldDB" id="A0A316Z2N5"/>
<feature type="region of interest" description="Disordered" evidence="1">
    <location>
        <begin position="47"/>
        <end position="68"/>
    </location>
</feature>
<name>A0A316Z2N5_9BASI</name>
<proteinExistence type="predicted"/>
<gene>
    <name evidence="2" type="ORF">FA09DRAFT_152764</name>
</gene>
<evidence type="ECO:0000256" key="1">
    <source>
        <dbReference type="SAM" id="MobiDB-lite"/>
    </source>
</evidence>
<dbReference type="EMBL" id="KZ819306">
    <property type="protein sequence ID" value="PWN95172.1"/>
    <property type="molecule type" value="Genomic_DNA"/>
</dbReference>
<protein>
    <submittedName>
        <fullName evidence="2">Uncharacterized protein</fullName>
    </submittedName>
</protein>
<reference evidence="2 3" key="1">
    <citation type="journal article" date="2018" name="Mol. Biol. Evol.">
        <title>Broad Genomic Sampling Reveals a Smut Pathogenic Ancestry of the Fungal Clade Ustilaginomycotina.</title>
        <authorList>
            <person name="Kijpornyongpan T."/>
            <person name="Mondo S.J."/>
            <person name="Barry K."/>
            <person name="Sandor L."/>
            <person name="Lee J."/>
            <person name="Lipzen A."/>
            <person name="Pangilinan J."/>
            <person name="LaButti K."/>
            <person name="Hainaut M."/>
            <person name="Henrissat B."/>
            <person name="Grigoriev I.V."/>
            <person name="Spatafora J.W."/>
            <person name="Aime M.C."/>
        </authorList>
    </citation>
    <scope>NUCLEOTIDE SEQUENCE [LARGE SCALE GENOMIC DNA]</scope>
    <source>
        <strain evidence="2 3">MCA 4186</strain>
    </source>
</reference>
<dbReference type="RefSeq" id="XP_025595451.1">
    <property type="nucleotide sequence ID" value="XM_025739201.1"/>
</dbReference>
<evidence type="ECO:0000313" key="2">
    <source>
        <dbReference type="EMBL" id="PWN95172.1"/>
    </source>
</evidence>
<sequence length="141" mass="16696">MGADARLQIQLRRRPRNPRSAPVHRHRACVRVFISLPCTYHRGLELMSGEEEEEEKEKEKEKEEEQLDLPRIPEPRCSWSRASALQRREQFLRRCSQRSSTQRELELAAAIVLQRRCVCLSKRVWPSRGVVQRPARIRTQE</sequence>
<evidence type="ECO:0000313" key="3">
    <source>
        <dbReference type="Proteomes" id="UP000245946"/>
    </source>
</evidence>
<feature type="region of interest" description="Disordered" evidence="1">
    <location>
        <begin position="1"/>
        <end position="22"/>
    </location>
</feature>
<keyword evidence="3" id="KW-1185">Reference proteome</keyword>
<dbReference type="GeneID" id="37266747"/>